<reference evidence="1 2" key="1">
    <citation type="submission" date="2021-01" db="EMBL/GenBank/DDBJ databases">
        <title>Biogeographic distribution of Paracoccus.</title>
        <authorList>
            <person name="Hollensteiner J."/>
            <person name="Leineberger J."/>
            <person name="Brinkhoff T."/>
            <person name="Daniel R."/>
        </authorList>
    </citation>
    <scope>NUCLEOTIDE SEQUENCE [LARGE SCALE GENOMIC DNA]</scope>
    <source>
        <strain evidence="1 2">KCTC 22803</strain>
    </source>
</reference>
<protein>
    <submittedName>
        <fullName evidence="1">Uncharacterized protein</fullName>
    </submittedName>
</protein>
<dbReference type="Proteomes" id="UP001219349">
    <property type="component" value="Chromosome"/>
</dbReference>
<accession>A0ABY7SMN6</accession>
<dbReference type="EMBL" id="CP067136">
    <property type="protein sequence ID" value="WCR08178.1"/>
    <property type="molecule type" value="Genomic_DNA"/>
</dbReference>
<sequence>MTSFHFFADRQERTELLHALNPSKADWSSACTQVFGFGWRFAANCGRRHCPGPMFTPVCIRELKLLPDAR</sequence>
<keyword evidence="2" id="KW-1185">Reference proteome</keyword>
<proteinExistence type="predicted"/>
<name>A0ABY7SMN6_9RHOB</name>
<organism evidence="1 2">
    <name type="scientific">Paracoccus fistulariae</name>
    <dbReference type="NCBI Taxonomy" id="658446"/>
    <lineage>
        <taxon>Bacteria</taxon>
        <taxon>Pseudomonadati</taxon>
        <taxon>Pseudomonadota</taxon>
        <taxon>Alphaproteobacteria</taxon>
        <taxon>Rhodobacterales</taxon>
        <taxon>Paracoccaceae</taxon>
        <taxon>Paracoccus</taxon>
    </lineage>
</organism>
<dbReference type="RefSeq" id="WP_271882854.1">
    <property type="nucleotide sequence ID" value="NZ_CP067136.1"/>
</dbReference>
<evidence type="ECO:0000313" key="1">
    <source>
        <dbReference type="EMBL" id="WCR08178.1"/>
    </source>
</evidence>
<gene>
    <name evidence="1" type="ORF">JHX87_05015</name>
</gene>
<evidence type="ECO:0000313" key="2">
    <source>
        <dbReference type="Proteomes" id="UP001219349"/>
    </source>
</evidence>